<dbReference type="Gene3D" id="3.30.200.20">
    <property type="entry name" value="Phosphorylase Kinase, domain 1"/>
    <property type="match status" value="1"/>
</dbReference>
<dbReference type="InterPro" id="IPR013210">
    <property type="entry name" value="LRR_N_plant-typ"/>
</dbReference>
<sequence length="796" mass="88717">MLKRSLLLYLLISFFIQTTFQEQQNATVSFNIKSERSALYQLRSSLGLRTKEWPIKSDPCVTWVGILCENTTIVKINISGFKRTRKGGRNPSFAIDSLANFTNLVLFNASGFLLPGSMPNWLGVKVRRLKVLDLRNCGITGRVPFSIGNLTSLSELYLSGNELTGTIPSSFGMLSRLKVLDLSRNLLTGSVPECFGNLVNIRYLNLSGNSLCSAVPAQIGNLANLAVLDLSCNHFSGDLPVALWSLCHLSFLDVSDNKFLGVLPNISLNDNVTKAVTNLSHNMFYGALTLVLKRVSSVDLSYNYFQGRIPDYASDVSYLDRNCFRGSSSQRTIIECAGFYTKKGLPFDNFGLANHTLPPTLHKHKSKAMILAVVSGGAGLIILFVSFLILLIVCTSRKSRTSQRLSLNLSALGEFFSHEKLVLAMNDFNDANLVKNGHSGDIFKGVLEGGKHIIVKRFDMHSAKNSCMVELDFFGKVSHKRFVPLLGHCLEKEKEKFLIYKCMPKGDLSRSLYLENDLDDESLMSLDWITRSKIAIGAAEGLSYLHHECFPPLVHRWKMGRDVRASSILLDDKYEVRLGSLSEACTQEEDSHSHWITRLLRLPLTTKQSDSGVATATCAYDVYCFGKVLLELVTGRIGISSSSESVTKDLLESILPYISLYEKELVTKIIDPSLIVDDDLLEEVWAMAVIAKSCLNPKPSKRPLMRFILKALENPTKIVREETTTSAKLRLRSCSGSWNVSWRHSLPCQPAGKDEGEGSGFYLQGNADRCLSNRRHLKDAFPEPMGLQDEERLNWN</sequence>
<dbReference type="Pfam" id="PF08263">
    <property type="entry name" value="LRRNT_2"/>
    <property type="match status" value="1"/>
</dbReference>
<evidence type="ECO:0000256" key="1">
    <source>
        <dbReference type="ARBA" id="ARBA00004370"/>
    </source>
</evidence>
<evidence type="ECO:0000256" key="6">
    <source>
        <dbReference type="ARBA" id="ARBA00023136"/>
    </source>
</evidence>
<gene>
    <name evidence="10" type="ORF">Tco_1131696</name>
</gene>
<dbReference type="InterPro" id="IPR046959">
    <property type="entry name" value="PRK1-6/SRF4-like"/>
</dbReference>
<evidence type="ECO:0000256" key="2">
    <source>
        <dbReference type="ARBA" id="ARBA00022614"/>
    </source>
</evidence>
<dbReference type="PANTHER" id="PTHR48007:SF81">
    <property type="entry name" value="PROTEIN KINASE DOMAIN-CONTAINING PROTEIN"/>
    <property type="match status" value="1"/>
</dbReference>
<keyword evidence="4" id="KW-0677">Repeat</keyword>
<dbReference type="InterPro" id="IPR032675">
    <property type="entry name" value="LRR_dom_sf"/>
</dbReference>
<dbReference type="Proteomes" id="UP001151760">
    <property type="component" value="Unassembled WGS sequence"/>
</dbReference>
<evidence type="ECO:0000313" key="11">
    <source>
        <dbReference type="Proteomes" id="UP001151760"/>
    </source>
</evidence>
<feature type="chain" id="PRO_5046850378" evidence="8">
    <location>
        <begin position="22"/>
        <end position="796"/>
    </location>
</feature>
<comment type="caution">
    <text evidence="10">The sequence shown here is derived from an EMBL/GenBank/DDBJ whole genome shotgun (WGS) entry which is preliminary data.</text>
</comment>
<protein>
    <submittedName>
        <fullName evidence="10">Probable LRR receptor-like serine/threonine-protein kinase</fullName>
    </submittedName>
</protein>
<dbReference type="SUPFAM" id="SSF56112">
    <property type="entry name" value="Protein kinase-like (PK-like)"/>
    <property type="match status" value="1"/>
</dbReference>
<keyword evidence="3 7" id="KW-0812">Transmembrane</keyword>
<name>A0ABQ5J9S8_9ASTR</name>
<dbReference type="Gene3D" id="1.10.510.10">
    <property type="entry name" value="Transferase(Phosphotransferase) domain 1"/>
    <property type="match status" value="1"/>
</dbReference>
<feature type="signal peptide" evidence="8">
    <location>
        <begin position="1"/>
        <end position="21"/>
    </location>
</feature>
<feature type="domain" description="Protein kinase" evidence="9">
    <location>
        <begin position="428"/>
        <end position="717"/>
    </location>
</feature>
<organism evidence="10 11">
    <name type="scientific">Tanacetum coccineum</name>
    <dbReference type="NCBI Taxonomy" id="301880"/>
    <lineage>
        <taxon>Eukaryota</taxon>
        <taxon>Viridiplantae</taxon>
        <taxon>Streptophyta</taxon>
        <taxon>Embryophyta</taxon>
        <taxon>Tracheophyta</taxon>
        <taxon>Spermatophyta</taxon>
        <taxon>Magnoliopsida</taxon>
        <taxon>eudicotyledons</taxon>
        <taxon>Gunneridae</taxon>
        <taxon>Pentapetalae</taxon>
        <taxon>asterids</taxon>
        <taxon>campanulids</taxon>
        <taxon>Asterales</taxon>
        <taxon>Asteraceae</taxon>
        <taxon>Asteroideae</taxon>
        <taxon>Anthemideae</taxon>
        <taxon>Anthemidinae</taxon>
        <taxon>Tanacetum</taxon>
    </lineage>
</organism>
<dbReference type="EMBL" id="BQNB010021715">
    <property type="protein sequence ID" value="GJU09300.1"/>
    <property type="molecule type" value="Genomic_DNA"/>
</dbReference>
<reference evidence="10" key="1">
    <citation type="journal article" date="2022" name="Int. J. Mol. Sci.">
        <title>Draft Genome of Tanacetum Coccineum: Genomic Comparison of Closely Related Tanacetum-Family Plants.</title>
        <authorList>
            <person name="Yamashiro T."/>
            <person name="Shiraishi A."/>
            <person name="Nakayama K."/>
            <person name="Satake H."/>
        </authorList>
    </citation>
    <scope>NUCLEOTIDE SEQUENCE</scope>
</reference>
<dbReference type="SMART" id="SM00369">
    <property type="entry name" value="LRR_TYP"/>
    <property type="match status" value="4"/>
</dbReference>
<dbReference type="Pfam" id="PF13855">
    <property type="entry name" value="LRR_8"/>
    <property type="match status" value="1"/>
</dbReference>
<evidence type="ECO:0000256" key="3">
    <source>
        <dbReference type="ARBA" id="ARBA00022692"/>
    </source>
</evidence>
<keyword evidence="2" id="KW-0433">Leucine-rich repeat</keyword>
<dbReference type="InterPro" id="IPR000719">
    <property type="entry name" value="Prot_kinase_dom"/>
</dbReference>
<dbReference type="InterPro" id="IPR011009">
    <property type="entry name" value="Kinase-like_dom_sf"/>
</dbReference>
<evidence type="ECO:0000313" key="10">
    <source>
        <dbReference type="EMBL" id="GJU09300.1"/>
    </source>
</evidence>
<reference evidence="10" key="2">
    <citation type="submission" date="2022-01" db="EMBL/GenBank/DDBJ databases">
        <authorList>
            <person name="Yamashiro T."/>
            <person name="Shiraishi A."/>
            <person name="Satake H."/>
            <person name="Nakayama K."/>
        </authorList>
    </citation>
    <scope>NUCLEOTIDE SEQUENCE</scope>
</reference>
<keyword evidence="8" id="KW-0732">Signal</keyword>
<evidence type="ECO:0000259" key="9">
    <source>
        <dbReference type="PROSITE" id="PS50011"/>
    </source>
</evidence>
<keyword evidence="6 7" id="KW-0472">Membrane</keyword>
<dbReference type="Pfam" id="PF00560">
    <property type="entry name" value="LRR_1"/>
    <property type="match status" value="2"/>
</dbReference>
<dbReference type="PROSITE" id="PS50011">
    <property type="entry name" value="PROTEIN_KINASE_DOM"/>
    <property type="match status" value="1"/>
</dbReference>
<dbReference type="InterPro" id="IPR001611">
    <property type="entry name" value="Leu-rich_rpt"/>
</dbReference>
<evidence type="ECO:0000256" key="7">
    <source>
        <dbReference type="SAM" id="Phobius"/>
    </source>
</evidence>
<evidence type="ECO:0000256" key="4">
    <source>
        <dbReference type="ARBA" id="ARBA00022737"/>
    </source>
</evidence>
<dbReference type="SUPFAM" id="SSF52058">
    <property type="entry name" value="L domain-like"/>
    <property type="match status" value="1"/>
</dbReference>
<keyword evidence="11" id="KW-1185">Reference proteome</keyword>
<evidence type="ECO:0000256" key="8">
    <source>
        <dbReference type="SAM" id="SignalP"/>
    </source>
</evidence>
<dbReference type="Gene3D" id="3.80.10.10">
    <property type="entry name" value="Ribonuclease Inhibitor"/>
    <property type="match status" value="1"/>
</dbReference>
<dbReference type="InterPro" id="IPR001245">
    <property type="entry name" value="Ser-Thr/Tyr_kinase_cat_dom"/>
</dbReference>
<dbReference type="Pfam" id="PF07714">
    <property type="entry name" value="PK_Tyr_Ser-Thr"/>
    <property type="match status" value="1"/>
</dbReference>
<feature type="transmembrane region" description="Helical" evidence="7">
    <location>
        <begin position="368"/>
        <end position="394"/>
    </location>
</feature>
<proteinExistence type="predicted"/>
<evidence type="ECO:0000256" key="5">
    <source>
        <dbReference type="ARBA" id="ARBA00022989"/>
    </source>
</evidence>
<accession>A0ABQ5J9S8</accession>
<keyword evidence="5 7" id="KW-1133">Transmembrane helix</keyword>
<dbReference type="InterPro" id="IPR003591">
    <property type="entry name" value="Leu-rich_rpt_typical-subtyp"/>
</dbReference>
<comment type="subcellular location">
    <subcellularLocation>
        <location evidence="1">Membrane</location>
    </subcellularLocation>
</comment>
<dbReference type="PANTHER" id="PTHR48007">
    <property type="entry name" value="LEUCINE-RICH REPEAT RECEPTOR-LIKE PROTEIN KINASE PXC1"/>
    <property type="match status" value="1"/>
</dbReference>